<comment type="caution">
    <text evidence="3">The sequence shown here is derived from an EMBL/GenBank/DDBJ whole genome shotgun (WGS) entry which is preliminary data.</text>
</comment>
<accession>A0A927RE80</accession>
<feature type="domain" description="Tyr recombinase" evidence="2">
    <location>
        <begin position="1"/>
        <end position="155"/>
    </location>
</feature>
<dbReference type="InterPro" id="IPR002104">
    <property type="entry name" value="Integrase_catalytic"/>
</dbReference>
<keyword evidence="4" id="KW-1185">Reference proteome</keyword>
<reference evidence="3" key="1">
    <citation type="submission" date="2020-10" db="EMBL/GenBank/DDBJ databases">
        <title>Genomic Encyclopedia of Type Strains, Phase IV (KMG-IV): sequencing the most valuable type-strain genomes for metagenomic binning, comparative biology and taxonomic classification.</title>
        <authorList>
            <person name="Goeker M."/>
        </authorList>
    </citation>
    <scope>NUCLEOTIDE SEQUENCE</scope>
    <source>
        <strain evidence="3">DSM 13886</strain>
    </source>
</reference>
<dbReference type="CDD" id="cd01189">
    <property type="entry name" value="INT_ICEBs1_C_like"/>
    <property type="match status" value="1"/>
</dbReference>
<dbReference type="InterPro" id="IPR050090">
    <property type="entry name" value="Tyrosine_recombinase_XerCD"/>
</dbReference>
<dbReference type="GO" id="GO:0006310">
    <property type="term" value="P:DNA recombination"/>
    <property type="evidence" value="ECO:0007669"/>
    <property type="project" value="UniProtKB-KW"/>
</dbReference>
<protein>
    <submittedName>
        <fullName evidence="3">Integrase</fullName>
    </submittedName>
</protein>
<dbReference type="GO" id="GO:0015074">
    <property type="term" value="P:DNA integration"/>
    <property type="evidence" value="ECO:0007669"/>
    <property type="project" value="InterPro"/>
</dbReference>
<keyword evidence="1" id="KW-0233">DNA recombination</keyword>
<dbReference type="PANTHER" id="PTHR30349">
    <property type="entry name" value="PHAGE INTEGRASE-RELATED"/>
    <property type="match status" value="1"/>
</dbReference>
<dbReference type="AlphaFoldDB" id="A0A927RE80"/>
<organism evidence="3 4">
    <name type="scientific">Sporosarcina limicola</name>
    <dbReference type="NCBI Taxonomy" id="34101"/>
    <lineage>
        <taxon>Bacteria</taxon>
        <taxon>Bacillati</taxon>
        <taxon>Bacillota</taxon>
        <taxon>Bacilli</taxon>
        <taxon>Bacillales</taxon>
        <taxon>Caryophanaceae</taxon>
        <taxon>Sporosarcina</taxon>
    </lineage>
</organism>
<evidence type="ECO:0000313" key="4">
    <source>
        <dbReference type="Proteomes" id="UP000658225"/>
    </source>
</evidence>
<evidence type="ECO:0000313" key="3">
    <source>
        <dbReference type="EMBL" id="MBE1556065.1"/>
    </source>
</evidence>
<dbReference type="Gene3D" id="1.10.443.10">
    <property type="entry name" value="Intergrase catalytic core"/>
    <property type="match status" value="1"/>
</dbReference>
<dbReference type="GO" id="GO:0003677">
    <property type="term" value="F:DNA binding"/>
    <property type="evidence" value="ECO:0007669"/>
    <property type="project" value="InterPro"/>
</dbReference>
<dbReference type="InterPro" id="IPR013762">
    <property type="entry name" value="Integrase-like_cat_sf"/>
</dbReference>
<name>A0A927RE80_9BACL</name>
<dbReference type="Pfam" id="PF00589">
    <property type="entry name" value="Phage_integrase"/>
    <property type="match status" value="1"/>
</dbReference>
<dbReference type="EMBL" id="JADBEL010000021">
    <property type="protein sequence ID" value="MBE1556065.1"/>
    <property type="molecule type" value="Genomic_DNA"/>
</dbReference>
<dbReference type="PANTHER" id="PTHR30349:SF64">
    <property type="entry name" value="PROPHAGE INTEGRASE INTD-RELATED"/>
    <property type="match status" value="1"/>
</dbReference>
<sequence>MLGLRWTNIDFERKTITIERTRDSHGDRKPKTNNSYRTFFVDDILLNQLKIYRTWCKKIMLTYGEIWSESEYVLISERYATPISVKSVCGPIKRIVKKTGVKSITPHGLRHTHATILISKGTPLNTIADRLGNTPEMVLRVYGHSFKELEIESVKAFSEAVNY</sequence>
<evidence type="ECO:0000259" key="2">
    <source>
        <dbReference type="PROSITE" id="PS51898"/>
    </source>
</evidence>
<gene>
    <name evidence="3" type="ORF">H4683_003186</name>
</gene>
<dbReference type="InterPro" id="IPR011010">
    <property type="entry name" value="DNA_brk_join_enz"/>
</dbReference>
<dbReference type="Proteomes" id="UP000658225">
    <property type="component" value="Unassembled WGS sequence"/>
</dbReference>
<dbReference type="RefSeq" id="WP_420826565.1">
    <property type="nucleotide sequence ID" value="NZ_JADBEL010000021.1"/>
</dbReference>
<evidence type="ECO:0000256" key="1">
    <source>
        <dbReference type="ARBA" id="ARBA00023172"/>
    </source>
</evidence>
<dbReference type="SUPFAM" id="SSF56349">
    <property type="entry name" value="DNA breaking-rejoining enzymes"/>
    <property type="match status" value="1"/>
</dbReference>
<proteinExistence type="predicted"/>
<dbReference type="PROSITE" id="PS51898">
    <property type="entry name" value="TYR_RECOMBINASE"/>
    <property type="match status" value="1"/>
</dbReference>